<dbReference type="EMBL" id="LXMA01000001">
    <property type="protein sequence ID" value="OAT74403.1"/>
    <property type="molecule type" value="Genomic_DNA"/>
</dbReference>
<comment type="caution">
    <text evidence="1">The sequence shown here is derived from an EMBL/GenBank/DDBJ whole genome shotgun (WGS) entry which is preliminary data.</text>
</comment>
<dbReference type="Proteomes" id="UP000078290">
    <property type="component" value="Unassembled WGS sequence"/>
</dbReference>
<evidence type="ECO:0000313" key="2">
    <source>
        <dbReference type="Proteomes" id="UP000078290"/>
    </source>
</evidence>
<dbReference type="AlphaFoldDB" id="A0A1B7KWE0"/>
<evidence type="ECO:0000313" key="1">
    <source>
        <dbReference type="EMBL" id="OAT74403.1"/>
    </source>
</evidence>
<sequence>MSKMRHSAKGEFAQRKANELFSIDFHEFMQKEAEHTAFELASEFGLTLRDVQKLKKQISRS</sequence>
<evidence type="ECO:0008006" key="3">
    <source>
        <dbReference type="Google" id="ProtNLM"/>
    </source>
</evidence>
<protein>
    <recommendedName>
        <fullName evidence="3">RNA polymerase subunit sigma-70</fullName>
    </recommendedName>
</protein>
<name>A0A1B7KWE0_PARTM</name>
<dbReference type="OrthoDB" id="2970986at2"/>
<organism evidence="1 2">
    <name type="scientific">Parageobacillus thermoglucosidasius</name>
    <name type="common">Geobacillus thermoglucosidasius</name>
    <dbReference type="NCBI Taxonomy" id="1426"/>
    <lineage>
        <taxon>Bacteria</taxon>
        <taxon>Bacillati</taxon>
        <taxon>Bacillota</taxon>
        <taxon>Bacilli</taxon>
        <taxon>Bacillales</taxon>
        <taxon>Anoxybacillaceae</taxon>
        <taxon>Parageobacillus</taxon>
    </lineage>
</organism>
<proteinExistence type="predicted"/>
<accession>A0A1B7KWE0</accession>
<reference evidence="2" key="1">
    <citation type="submission" date="2016-05" db="EMBL/GenBank/DDBJ databases">
        <authorList>
            <person name="Wang W."/>
            <person name="Zhu L."/>
        </authorList>
    </citation>
    <scope>NUCLEOTIDE SEQUENCE [LARGE SCALE GENOMIC DNA]</scope>
    <source>
        <strain evidence="2">W-2</strain>
    </source>
</reference>
<dbReference type="RefSeq" id="WP_064549721.1">
    <property type="nucleotide sequence ID" value="NZ_LXMA01000001.1"/>
</dbReference>
<gene>
    <name evidence="1" type="ORF">A7K69_01440</name>
</gene>